<protein>
    <recommendedName>
        <fullName evidence="4">Ig-like domain-containing protein</fullName>
    </recommendedName>
</protein>
<keyword evidence="3" id="KW-1185">Reference proteome</keyword>
<keyword evidence="1" id="KW-0732">Signal</keyword>
<comment type="caution">
    <text evidence="2">The sequence shown here is derived from an EMBL/GenBank/DDBJ whole genome shotgun (WGS) entry which is preliminary data.</text>
</comment>
<dbReference type="Proteomes" id="UP000003303">
    <property type="component" value="Unassembled WGS sequence"/>
</dbReference>
<feature type="signal peptide" evidence="1">
    <location>
        <begin position="1"/>
        <end position="32"/>
    </location>
</feature>
<dbReference type="EMBL" id="ACLR01000125">
    <property type="protein sequence ID" value="EEK16815.1"/>
    <property type="molecule type" value="Genomic_DNA"/>
</dbReference>
<evidence type="ECO:0000256" key="1">
    <source>
        <dbReference type="SAM" id="SignalP"/>
    </source>
</evidence>
<name>C2MBT8_9PORP</name>
<evidence type="ECO:0000313" key="3">
    <source>
        <dbReference type="Proteomes" id="UP000003303"/>
    </source>
</evidence>
<evidence type="ECO:0000313" key="2">
    <source>
        <dbReference type="EMBL" id="EEK16815.1"/>
    </source>
</evidence>
<gene>
    <name evidence="2" type="ORF">PORUE0001_1675</name>
</gene>
<feature type="chain" id="PRO_5002914642" description="Ig-like domain-containing protein" evidence="1">
    <location>
        <begin position="33"/>
        <end position="1540"/>
    </location>
</feature>
<dbReference type="STRING" id="596327.PORUE0001_1675"/>
<accession>C2MBT8</accession>
<evidence type="ECO:0008006" key="4">
    <source>
        <dbReference type="Google" id="ProtNLM"/>
    </source>
</evidence>
<organism evidence="2 3">
    <name type="scientific">Porphyromonas uenonis 60-3</name>
    <dbReference type="NCBI Taxonomy" id="596327"/>
    <lineage>
        <taxon>Bacteria</taxon>
        <taxon>Pseudomonadati</taxon>
        <taxon>Bacteroidota</taxon>
        <taxon>Bacteroidia</taxon>
        <taxon>Bacteroidales</taxon>
        <taxon>Porphyromonadaceae</taxon>
        <taxon>Porphyromonas</taxon>
    </lineage>
</organism>
<dbReference type="eggNOG" id="COG3291">
    <property type="taxonomic scope" value="Bacteria"/>
</dbReference>
<sequence length="1540" mass="174741">MKQYNSTTLVRTIWSLLLVLSALCLIPTTAEAQLRVSSASRATIKGFRGGSGQIRLTLSRGKAPYTVKLTAYPPEYPGPFLFTSSNDEIIIYNLPKGDYKLEVSDDNGSVETVSRSVKEKGVGLNEFRVNAKWSQLHTSNAKKSRWISTRIFDPDNSIVPRYYSSEIDSIAKYFDIAICVPNDYFNGYMKGQDNLNWWDLKEAKTPPTFEGDHGCWLVQDPVYDDNLQPTGQTVQRSHLFVKVPDNMLSANKTYYESDRWANDPSNTKMIGVAIRVKESTDPNDSYFTYAKDLFDGRQSFDPNNWLEVTNTKLLPCAPYRPLFSIKKEAVKRLGLKFPVTIKVRNRFKEYNASVLTLTFTEDNYTTPQTFDEDDGGLGFADWNRIYMYDNDGHDSSLGLNPMGLSLGKEKHKPHALLAHYYRDSKKYRYWDEHRGWVTRPGDGKIGFDYCAGTRDVVYAITLWETYYGYSYKNSFANATVTLLKAPPGYTPQNKYFPKIGEPIHIKKYHTSSDFFPFPNSEAPEDTPYMAPCYDVKIPEGVYIFRIQYINVCDKEVTFFGDVGENFAFMYDNVQYKFSADAQDLKPQYEKVGCDKIRVYPFRGAKSRNILLRNGEPVPVYAMAVQTAKSGGRRRRSISFDPANLAQNPDSCYIVLPWRNSTVEIQYNFEPIRPRTEILKCLNQGKNKLVIDTTPPTYDRDQLYTYTCPSGKTAYVSVLPIHTAGETLVELRDVKDKNKLYASATLPMTDQGKPVVFNLTGEQIQPEYMLYIKTGSNDENCPLDNGGEIIKMNDLRGSSFIIGAANTKYCVGDEVTLECPPVTPESEYTWTKPDGTKITGRKITVGVATVELSGKWKLEISNVPCDGATATQEVPFMLYVAPLELWWRTDAGSPDWNSLDNWADKDGKPIKAIPAKCTDVHLPAVVKNYYPNLDPKMTKREPLGEPVCNDIYFHYGSALGEPQRLTEYSRAFIDYNFGVVQPDGTIQAHKAPNHKGAYDLLLDRDRWYMIATPLKNVYAGDFSLGAQPLTYQRYLKVKFYGERPKEASFDIPITKQGRSMVAYNHALAYKVEGYHPEKLGAKDHTNLNGLQGIIRLPYYENKERASFYPLHHYSKTIDRYKFNEETKKWELEGFVVDPHSYFAYFDMKDLRPLSRVDSVKRDPALDYRFLFEDDKTHTIGRTRASTGEPAGEGTDLDWVEEEIEGYTMKLTSSSKSDKYVIVGNPFMSPISSDKFFEVNKNNITKSIYIFTDGAWRYYGQQIFGDTSDEALKTIPPLQAFMVSLRLDGTPNVYFPTAPEYSVLVDPNSSEGKGAVLRSTDEGSSKEPERHVAVKVTDAEGGYTSAVLLPEDTDEPIPALIAPEGMQTAPLVYFISPIDSSCNFVQTNVDRAVVELGVFAPTDGMLTLDFTTLAEKPFDKLSLYDRLRGTEQDLLVNPTYSYGYSERDGRRFELRMSYGNVRYEEQQDHQADLAIERTATGYRISYDQGIAGYQLYSVHGYLLERATTDGQTQVDIEMPETDVVLLDVQSADGLRWIKKLQR</sequence>
<proteinExistence type="predicted"/>
<reference evidence="2 3" key="1">
    <citation type="submission" date="2009-04" db="EMBL/GenBank/DDBJ databases">
        <authorList>
            <person name="Sebastian Y."/>
            <person name="Madupu R."/>
            <person name="Durkin A.S."/>
            <person name="Torralba M."/>
            <person name="Methe B."/>
            <person name="Sutton G.G."/>
            <person name="Strausberg R.L."/>
            <person name="Nelson K.E."/>
        </authorList>
    </citation>
    <scope>NUCLEOTIDE SEQUENCE [LARGE SCALE GENOMIC DNA]</scope>
    <source>
        <strain evidence="2 3">60-3</strain>
    </source>
</reference>